<proteinExistence type="inferred from homology"/>
<dbReference type="InterPro" id="IPR033369">
    <property type="entry name" value="C19orf12"/>
</dbReference>
<dbReference type="EMBL" id="GGLE01000250">
    <property type="protein sequence ID" value="MBY04376.1"/>
    <property type="molecule type" value="Transcribed_RNA"/>
</dbReference>
<sequence>MTVTRKDVGKLVRAIFDENPVWNTIRRTLIGTGIAAGFILTGGLLLGPLGLAIGGLVGSTVAYYTQAGKFDSLVVAVQKLPKAKKEELRRIIKEMYKNFDMGDLITLLVKCENQRKNFVDMVSSFTEETDGASPGSTKSEINNDNQ</sequence>
<accession>A0A2R5L4E8</accession>
<protein>
    <submittedName>
        <fullName evidence="3">Putative membrane protein</fullName>
    </submittedName>
</protein>
<evidence type="ECO:0000256" key="1">
    <source>
        <dbReference type="ARBA" id="ARBA00029457"/>
    </source>
</evidence>
<name>A0A2R5L4E8_9ACAR</name>
<dbReference type="PANTHER" id="PTHR31493:SF1">
    <property type="entry name" value="PROTEIN C19ORF12"/>
    <property type="match status" value="1"/>
</dbReference>
<dbReference type="AlphaFoldDB" id="A0A2R5L4E8"/>
<feature type="compositionally biased region" description="Polar residues" evidence="2">
    <location>
        <begin position="134"/>
        <end position="146"/>
    </location>
</feature>
<comment type="similarity">
    <text evidence="1">Belongs to the C19orf12 family.</text>
</comment>
<dbReference type="Pfam" id="PF20721">
    <property type="entry name" value="C19orf12"/>
    <property type="match status" value="1"/>
</dbReference>
<dbReference type="PANTHER" id="PTHR31493">
    <property type="entry name" value="NAZO FAMILY MEMBER"/>
    <property type="match status" value="1"/>
</dbReference>
<evidence type="ECO:0000313" key="3">
    <source>
        <dbReference type="EMBL" id="MBY04376.1"/>
    </source>
</evidence>
<reference evidence="3" key="1">
    <citation type="submission" date="2018-03" db="EMBL/GenBank/DDBJ databases">
        <title>The relapsing fever spirochete Borrelia turicatae persists in the highly oxidative environment of its soft-bodied tick vector.</title>
        <authorList>
            <person name="Bourret T.J."/>
            <person name="Boyle W.K."/>
            <person name="Valenzuela J.G."/>
            <person name="Oliveira F."/>
            <person name="Lopez J.E."/>
        </authorList>
    </citation>
    <scope>NUCLEOTIDE SEQUENCE</scope>
    <source>
        <strain evidence="3">Kansas strain/isolate</strain>
        <tissue evidence="3">Salivary glands</tissue>
    </source>
</reference>
<organism evidence="3">
    <name type="scientific">Ornithodoros turicata</name>
    <dbReference type="NCBI Taxonomy" id="34597"/>
    <lineage>
        <taxon>Eukaryota</taxon>
        <taxon>Metazoa</taxon>
        <taxon>Ecdysozoa</taxon>
        <taxon>Arthropoda</taxon>
        <taxon>Chelicerata</taxon>
        <taxon>Arachnida</taxon>
        <taxon>Acari</taxon>
        <taxon>Parasitiformes</taxon>
        <taxon>Ixodida</taxon>
        <taxon>Ixodoidea</taxon>
        <taxon>Argasidae</taxon>
        <taxon>Ornithodorinae</taxon>
        <taxon>Ornithodoros</taxon>
    </lineage>
</organism>
<feature type="region of interest" description="Disordered" evidence="2">
    <location>
        <begin position="127"/>
        <end position="146"/>
    </location>
</feature>
<evidence type="ECO:0000256" key="2">
    <source>
        <dbReference type="SAM" id="MobiDB-lite"/>
    </source>
</evidence>